<evidence type="ECO:0000256" key="14">
    <source>
        <dbReference type="ARBA" id="ARBA00022842"/>
    </source>
</evidence>
<dbReference type="GO" id="GO:0098552">
    <property type="term" value="C:side of membrane"/>
    <property type="evidence" value="ECO:0007669"/>
    <property type="project" value="UniProtKB-KW"/>
</dbReference>
<dbReference type="GO" id="GO:0016887">
    <property type="term" value="F:ATP hydrolysis activity"/>
    <property type="evidence" value="ECO:0007669"/>
    <property type="project" value="RHEA"/>
</dbReference>
<dbReference type="EC" id="3.1.3.1" evidence="30"/>
<feature type="transmembrane region" description="Helical" evidence="31">
    <location>
        <begin position="549"/>
        <end position="571"/>
    </location>
</feature>
<organism evidence="33">
    <name type="scientific">Halocynthia roretzi</name>
    <name type="common">Sea squirt</name>
    <name type="synonym">Cynthia roretzi</name>
    <dbReference type="NCBI Taxonomy" id="7729"/>
    <lineage>
        <taxon>Eukaryota</taxon>
        <taxon>Metazoa</taxon>
        <taxon>Chordata</taxon>
        <taxon>Tunicata</taxon>
        <taxon>Ascidiacea</taxon>
        <taxon>Stolidobranchia</taxon>
        <taxon>Pyuridae</taxon>
        <taxon>Halocynthia</taxon>
    </lineage>
</organism>
<evidence type="ECO:0000256" key="2">
    <source>
        <dbReference type="ARBA" id="ARBA00004609"/>
    </source>
</evidence>
<dbReference type="PANTHER" id="PTHR11596:SF74">
    <property type="entry name" value="ALKALINE PHOSPHATASE, TISSUE-NONSPECIFIC ISOZYME"/>
    <property type="match status" value="1"/>
</dbReference>
<keyword evidence="15 31" id="KW-0472">Membrane</keyword>
<feature type="binding site" evidence="28">
    <location>
        <position position="67"/>
    </location>
    <ligand>
        <name>Mg(2+)</name>
        <dbReference type="ChEBI" id="CHEBI:18420"/>
    </ligand>
</feature>
<keyword evidence="16" id="KW-1015">Disulfide bond</keyword>
<evidence type="ECO:0000256" key="20">
    <source>
        <dbReference type="ARBA" id="ARBA00036923"/>
    </source>
</evidence>
<comment type="catalytic activity">
    <reaction evidence="24">
        <text>phosphoethanolamine + H2O = ethanolamine + phosphate</text>
        <dbReference type="Rhea" id="RHEA:16089"/>
        <dbReference type="ChEBI" id="CHEBI:15377"/>
        <dbReference type="ChEBI" id="CHEBI:43474"/>
        <dbReference type="ChEBI" id="CHEBI:57603"/>
        <dbReference type="ChEBI" id="CHEBI:58190"/>
    </reaction>
    <physiologicalReaction direction="left-to-right" evidence="24">
        <dbReference type="Rhea" id="RHEA:16090"/>
    </physiologicalReaction>
</comment>
<feature type="binding site" evidence="28">
    <location>
        <position position="348"/>
    </location>
    <ligand>
        <name>Zn(2+)</name>
        <dbReference type="ChEBI" id="CHEBI:29105"/>
        <label>2</label>
    </ligand>
</feature>
<evidence type="ECO:0000256" key="5">
    <source>
        <dbReference type="ARBA" id="ARBA00022475"/>
    </source>
</evidence>
<keyword evidence="13" id="KW-0106">Calcium</keyword>
<evidence type="ECO:0000313" key="33">
    <source>
        <dbReference type="EMBL" id="BAA13488.1"/>
    </source>
</evidence>
<dbReference type="PROSITE" id="PS00123">
    <property type="entry name" value="ALKALINE_PHOSPHATASE"/>
    <property type="match status" value="1"/>
</dbReference>
<dbReference type="EMBL" id="D87872">
    <property type="protein sequence ID" value="BAA13488.1"/>
    <property type="molecule type" value="mRNA"/>
</dbReference>
<feature type="binding site" evidence="28">
    <location>
        <position position="180"/>
    </location>
    <ligand>
        <name>Mg(2+)</name>
        <dbReference type="ChEBI" id="CHEBI:18420"/>
    </ligand>
</feature>
<keyword evidence="14 28" id="KW-0460">Magnesium</keyword>
<dbReference type="InterPro" id="IPR001952">
    <property type="entry name" value="Alkaline_phosphatase"/>
</dbReference>
<evidence type="ECO:0000256" key="23">
    <source>
        <dbReference type="ARBA" id="ARBA00048778"/>
    </source>
</evidence>
<protein>
    <recommendedName>
        <fullName evidence="30">Alkaline phosphatase</fullName>
        <ecNumber evidence="30">3.1.3.1</ecNumber>
    </recommendedName>
</protein>
<dbReference type="FunFam" id="3.40.720.10:FF:000008">
    <property type="entry name" value="Alkaline phosphatase"/>
    <property type="match status" value="1"/>
</dbReference>
<keyword evidence="5" id="KW-1003">Cell membrane</keyword>
<dbReference type="PRINTS" id="PR00113">
    <property type="entry name" value="ALKPHPHTASE"/>
</dbReference>
<comment type="cofactor">
    <cofactor evidence="28">
        <name>Mg(2+)</name>
        <dbReference type="ChEBI" id="CHEBI:18420"/>
    </cofactor>
    <text evidence="28">Binds 1 Mg(2+) ion.</text>
</comment>
<feature type="binding site" evidence="28">
    <location>
        <position position="481"/>
    </location>
    <ligand>
        <name>Zn(2+)</name>
        <dbReference type="ChEBI" id="CHEBI:29105"/>
        <label>2</label>
    </ligand>
</feature>
<name>Q94581_HALRO</name>
<evidence type="ECO:0000256" key="10">
    <source>
        <dbReference type="ARBA" id="ARBA00022729"/>
    </source>
</evidence>
<keyword evidence="17" id="KW-0325">Glycoprotein</keyword>
<comment type="subunit">
    <text evidence="4">Homodimer.</text>
</comment>
<keyword evidence="11 30" id="KW-0378">Hydrolase</keyword>
<evidence type="ECO:0000256" key="25">
    <source>
        <dbReference type="ARBA" id="ARBA00049444"/>
    </source>
</evidence>
<feature type="active site" description="Phosphoserine intermediate" evidence="27">
    <location>
        <position position="117"/>
    </location>
</feature>
<feature type="binding site" evidence="28">
    <location>
        <position position="344"/>
    </location>
    <ligand>
        <name>Mg(2+)</name>
        <dbReference type="ChEBI" id="CHEBI:18420"/>
    </ligand>
</feature>
<keyword evidence="31" id="KW-0812">Transmembrane</keyword>
<dbReference type="SMART" id="SM00098">
    <property type="entry name" value="alkPPc"/>
    <property type="match status" value="1"/>
</dbReference>
<evidence type="ECO:0000256" key="17">
    <source>
        <dbReference type="ARBA" id="ARBA00023180"/>
    </source>
</evidence>
<evidence type="ECO:0000256" key="12">
    <source>
        <dbReference type="ARBA" id="ARBA00022833"/>
    </source>
</evidence>
<evidence type="ECO:0000256" key="3">
    <source>
        <dbReference type="ARBA" id="ARBA00005984"/>
    </source>
</evidence>
<keyword evidence="18" id="KW-0449">Lipoprotein</keyword>
<dbReference type="AlphaFoldDB" id="Q94581"/>
<evidence type="ECO:0000256" key="26">
    <source>
        <dbReference type="ARBA" id="ARBA00049526"/>
    </source>
</evidence>
<accession>Q94581</accession>
<evidence type="ECO:0000256" key="8">
    <source>
        <dbReference type="ARBA" id="ARBA00022622"/>
    </source>
</evidence>
<evidence type="ECO:0000256" key="15">
    <source>
        <dbReference type="ARBA" id="ARBA00023136"/>
    </source>
</evidence>
<evidence type="ECO:0000256" key="29">
    <source>
        <dbReference type="RuleBase" id="RU003946"/>
    </source>
</evidence>
<keyword evidence="6" id="KW-0597">Phosphoprotein</keyword>
<dbReference type="Gene3D" id="3.40.720.10">
    <property type="entry name" value="Alkaline Phosphatase, subunit A"/>
    <property type="match status" value="1"/>
</dbReference>
<evidence type="ECO:0000256" key="7">
    <source>
        <dbReference type="ARBA" id="ARBA00022591"/>
    </source>
</evidence>
<feature type="chain" id="PRO_5004319912" description="Alkaline phosphatase" evidence="32">
    <location>
        <begin position="24"/>
        <end position="604"/>
    </location>
</feature>
<feature type="binding site" evidence="28">
    <location>
        <position position="386"/>
    </location>
    <ligand>
        <name>Zn(2+)</name>
        <dbReference type="ChEBI" id="CHEBI:29105"/>
        <label>2</label>
    </ligand>
</feature>
<dbReference type="GO" id="GO:0004035">
    <property type="term" value="F:alkaline phosphatase activity"/>
    <property type="evidence" value="ECO:0007669"/>
    <property type="project" value="UniProtKB-EC"/>
</dbReference>
<dbReference type="CDD" id="cd16012">
    <property type="entry name" value="ALP"/>
    <property type="match status" value="1"/>
</dbReference>
<keyword evidence="10 32" id="KW-0732">Signal</keyword>
<evidence type="ECO:0000256" key="16">
    <source>
        <dbReference type="ARBA" id="ARBA00023157"/>
    </source>
</evidence>
<dbReference type="SUPFAM" id="SSF53649">
    <property type="entry name" value="Alkaline phosphatase-like"/>
    <property type="match status" value="1"/>
</dbReference>
<evidence type="ECO:0000256" key="27">
    <source>
        <dbReference type="PIRSR" id="PIRSR601952-1"/>
    </source>
</evidence>
<evidence type="ECO:0000256" key="21">
    <source>
        <dbReference type="ARBA" id="ARBA00037828"/>
    </source>
</evidence>
<comment type="similarity">
    <text evidence="3 29">Belongs to the alkaline phosphatase family.</text>
</comment>
<feature type="signal peptide" evidence="32">
    <location>
        <begin position="1"/>
        <end position="23"/>
    </location>
</feature>
<comment type="catalytic activity">
    <reaction evidence="20">
        <text>AMP + H2O = adenosine + phosphate</text>
        <dbReference type="Rhea" id="RHEA:29375"/>
        <dbReference type="ChEBI" id="CHEBI:15377"/>
        <dbReference type="ChEBI" id="CHEBI:16335"/>
        <dbReference type="ChEBI" id="CHEBI:43474"/>
        <dbReference type="ChEBI" id="CHEBI:456215"/>
    </reaction>
    <physiologicalReaction direction="left-to-right" evidence="20">
        <dbReference type="Rhea" id="RHEA:29376"/>
    </physiologicalReaction>
</comment>
<evidence type="ECO:0000256" key="19">
    <source>
        <dbReference type="ARBA" id="ARBA00036105"/>
    </source>
</evidence>
<dbReference type="GO" id="GO:0043262">
    <property type="term" value="F:ADP phosphatase activity"/>
    <property type="evidence" value="ECO:0007669"/>
    <property type="project" value="RHEA"/>
</dbReference>
<evidence type="ECO:0000256" key="1">
    <source>
        <dbReference type="ARBA" id="ARBA00001913"/>
    </source>
</evidence>
<evidence type="ECO:0000256" key="31">
    <source>
        <dbReference type="SAM" id="Phobius"/>
    </source>
</evidence>
<keyword evidence="7" id="KW-0091">Biomineralization</keyword>
<dbReference type="InterPro" id="IPR017850">
    <property type="entry name" value="Alkaline_phosphatase_core_sf"/>
</dbReference>
<evidence type="ECO:0000256" key="32">
    <source>
        <dbReference type="SAM" id="SignalP"/>
    </source>
</evidence>
<dbReference type="GO" id="GO:0031214">
    <property type="term" value="P:biomineral tissue development"/>
    <property type="evidence" value="ECO:0007669"/>
    <property type="project" value="UniProtKB-KW"/>
</dbReference>
<comment type="catalytic activity">
    <reaction evidence="23">
        <text>ATP + H2O = ADP + phosphate + H(+)</text>
        <dbReference type="Rhea" id="RHEA:13065"/>
        <dbReference type="ChEBI" id="CHEBI:15377"/>
        <dbReference type="ChEBI" id="CHEBI:15378"/>
        <dbReference type="ChEBI" id="CHEBI:30616"/>
        <dbReference type="ChEBI" id="CHEBI:43474"/>
        <dbReference type="ChEBI" id="CHEBI:456216"/>
    </reaction>
    <physiologicalReaction direction="left-to-right" evidence="23">
        <dbReference type="Rhea" id="RHEA:13066"/>
    </physiologicalReaction>
</comment>
<reference evidence="33" key="1">
    <citation type="submission" date="1996-09" db="EMBL/GenBank/DDBJ databases">
        <title>Expression analysis of endoderm-specific alkaline phosphatase gene in larvae of the ascidian, Halocynthia roretzi.</title>
        <authorList>
            <person name="Kumano G."/>
            <person name="Nishida H."/>
        </authorList>
    </citation>
    <scope>NUCLEOTIDE SEQUENCE</scope>
</reference>
<evidence type="ECO:0000256" key="30">
    <source>
        <dbReference type="RuleBase" id="RU003947"/>
    </source>
</evidence>
<feature type="binding site" evidence="28">
    <location>
        <position position="339"/>
    </location>
    <ligand>
        <name>Mg(2+)</name>
        <dbReference type="ChEBI" id="CHEBI:18420"/>
    </ligand>
</feature>
<dbReference type="GO" id="GO:0004427">
    <property type="term" value="F:inorganic diphosphate phosphatase activity"/>
    <property type="evidence" value="ECO:0007669"/>
    <property type="project" value="RHEA"/>
</dbReference>
<evidence type="ECO:0000256" key="4">
    <source>
        <dbReference type="ARBA" id="ARBA00011738"/>
    </source>
</evidence>
<proteinExistence type="evidence at transcript level"/>
<dbReference type="GO" id="GO:0005886">
    <property type="term" value="C:plasma membrane"/>
    <property type="evidence" value="ECO:0007669"/>
    <property type="project" value="UniProtKB-SubCell"/>
</dbReference>
<comment type="cofactor">
    <cofactor evidence="1">
        <name>Ca(2+)</name>
        <dbReference type="ChEBI" id="CHEBI:29108"/>
    </cofactor>
</comment>
<comment type="subcellular location">
    <subcellularLocation>
        <location evidence="2">Cell membrane</location>
        <topology evidence="2">Lipid-anchor</topology>
        <topology evidence="2">GPI-anchor</topology>
    </subcellularLocation>
    <subcellularLocation>
        <location evidence="21">Extracellular vesicle membrane</location>
        <topology evidence="21">Lipid-anchor</topology>
        <topology evidence="21">GPI-anchor</topology>
    </subcellularLocation>
</comment>
<keyword evidence="9 28" id="KW-0479">Metal-binding</keyword>
<evidence type="ECO:0000256" key="24">
    <source>
        <dbReference type="ARBA" id="ARBA00048929"/>
    </source>
</evidence>
<keyword evidence="31" id="KW-1133">Transmembrane helix</keyword>
<comment type="catalytic activity">
    <reaction evidence="19">
        <text>a phosphate monoester + H2O = an alcohol + phosphate</text>
        <dbReference type="Rhea" id="RHEA:15017"/>
        <dbReference type="ChEBI" id="CHEBI:15377"/>
        <dbReference type="ChEBI" id="CHEBI:30879"/>
        <dbReference type="ChEBI" id="CHEBI:43474"/>
        <dbReference type="ChEBI" id="CHEBI:67140"/>
        <dbReference type="EC" id="3.1.3.1"/>
    </reaction>
    <physiologicalReaction direction="left-to-right" evidence="19">
        <dbReference type="Rhea" id="RHEA:15018"/>
    </physiologicalReaction>
</comment>
<dbReference type="InterPro" id="IPR018299">
    <property type="entry name" value="Alkaline_phosphatase_AS"/>
</dbReference>
<comment type="catalytic activity">
    <reaction evidence="25">
        <text>pyridoxal 5'-phosphate + H2O = pyridoxal + phosphate</text>
        <dbReference type="Rhea" id="RHEA:20533"/>
        <dbReference type="ChEBI" id="CHEBI:15377"/>
        <dbReference type="ChEBI" id="CHEBI:17310"/>
        <dbReference type="ChEBI" id="CHEBI:43474"/>
        <dbReference type="ChEBI" id="CHEBI:597326"/>
    </reaction>
    <physiologicalReaction direction="left-to-right" evidence="25">
        <dbReference type="Rhea" id="RHEA:20534"/>
    </physiologicalReaction>
</comment>
<comment type="cofactor">
    <cofactor evidence="28">
        <name>Zn(2+)</name>
        <dbReference type="ChEBI" id="CHEBI:29105"/>
    </cofactor>
    <text evidence="28">Binds 2 Zn(2+) ions.</text>
</comment>
<comment type="catalytic activity">
    <reaction evidence="22">
        <text>diphosphate + H2O = 2 phosphate + H(+)</text>
        <dbReference type="Rhea" id="RHEA:24576"/>
        <dbReference type="ChEBI" id="CHEBI:15377"/>
        <dbReference type="ChEBI" id="CHEBI:15378"/>
        <dbReference type="ChEBI" id="CHEBI:33019"/>
        <dbReference type="ChEBI" id="CHEBI:43474"/>
    </reaction>
    <physiologicalReaction direction="left-to-right" evidence="22">
        <dbReference type="Rhea" id="RHEA:24577"/>
    </physiologicalReaction>
</comment>
<keyword evidence="8" id="KW-0336">GPI-anchor</keyword>
<feature type="binding site" evidence="28">
    <location>
        <position position="67"/>
    </location>
    <ligand>
        <name>Zn(2+)</name>
        <dbReference type="ChEBI" id="CHEBI:29105"/>
        <label>2</label>
    </ligand>
</feature>
<feature type="binding site" evidence="28">
    <location>
        <position position="178"/>
    </location>
    <ligand>
        <name>Mg(2+)</name>
        <dbReference type="ChEBI" id="CHEBI:18420"/>
    </ligand>
</feature>
<comment type="catalytic activity">
    <reaction evidence="26">
        <text>ADP + H2O = AMP + phosphate + H(+)</text>
        <dbReference type="Rhea" id="RHEA:61436"/>
        <dbReference type="ChEBI" id="CHEBI:15377"/>
        <dbReference type="ChEBI" id="CHEBI:15378"/>
        <dbReference type="ChEBI" id="CHEBI:43474"/>
        <dbReference type="ChEBI" id="CHEBI:456215"/>
        <dbReference type="ChEBI" id="CHEBI:456216"/>
    </reaction>
    <physiologicalReaction direction="left-to-right" evidence="26">
        <dbReference type="Rhea" id="RHEA:61437"/>
    </physiologicalReaction>
</comment>
<evidence type="ECO:0000256" key="9">
    <source>
        <dbReference type="ARBA" id="ARBA00022723"/>
    </source>
</evidence>
<dbReference type="PANTHER" id="PTHR11596">
    <property type="entry name" value="ALKALINE PHOSPHATASE"/>
    <property type="match status" value="1"/>
</dbReference>
<keyword evidence="12 28" id="KW-0862">Zinc</keyword>
<dbReference type="Pfam" id="PF00245">
    <property type="entry name" value="Alk_phosphatase"/>
    <property type="match status" value="1"/>
</dbReference>
<feature type="binding site" evidence="28">
    <location>
        <position position="385"/>
    </location>
    <ligand>
        <name>Zn(2+)</name>
        <dbReference type="ChEBI" id="CHEBI:29105"/>
        <label>2</label>
    </ligand>
</feature>
<evidence type="ECO:0000256" key="22">
    <source>
        <dbReference type="ARBA" id="ARBA00048097"/>
    </source>
</evidence>
<dbReference type="GO" id="GO:0052732">
    <property type="term" value="F:phosphoethanolamine phosphatase activity"/>
    <property type="evidence" value="ECO:0007669"/>
    <property type="project" value="RHEA"/>
</dbReference>
<evidence type="ECO:0000256" key="11">
    <source>
        <dbReference type="ARBA" id="ARBA00022801"/>
    </source>
</evidence>
<evidence type="ECO:0000256" key="28">
    <source>
        <dbReference type="PIRSR" id="PIRSR601952-2"/>
    </source>
</evidence>
<evidence type="ECO:0000256" key="6">
    <source>
        <dbReference type="ARBA" id="ARBA00022553"/>
    </source>
</evidence>
<evidence type="ECO:0000256" key="18">
    <source>
        <dbReference type="ARBA" id="ARBA00023288"/>
    </source>
</evidence>
<dbReference type="GO" id="GO:0033883">
    <property type="term" value="F:pyridoxal phosphatase activity"/>
    <property type="evidence" value="ECO:0007669"/>
    <property type="project" value="RHEA"/>
</dbReference>
<sequence length="604" mass="66777">MTKNSLINSSFIIVFLCLFGTDCTRDIEAEKTKEYWTEIAAVELKSAIESQKLNTNVAKNVILFLGDGMGVSTVTAGRILKGQIRGESGEETKLAMEQFPHAALSKTYSVNKQVADSASTATAYLCGVKTNYYTIGLNAKVVYNNCQSSKGNEVDSILVDSFKAGKSTGIVTTTQLGHATPGGAYAHSASRKWINDADLPDEAKENECRDITRQFYDNSHMITVALAGGRADMIPVTSRDPEYSDQSGKREDGMNLINMWKKKMHDNGFEPAYVWNKTEFRNVNVEKTDRLLGLFEPMNMQYDANRLKDGSGEPSLAEMTEKAIQILQKNTNGYFLLVEGGRIDHGHHSNAAYLALHDVVAFDDAIEKAVEMTSEDDTLIIATADHSHVFTMGGYSDRGNDIFGIAPSGNSPDLAEDNKPYTTLLYGNGPGYNGHYRIDSRNYVFPILNRSQAKRKNLTKIDTTRPDYVQQTAVPTDSETHGGEDVAIFARGPMAHLFHGTHEQNYIAHVMRYVSCVGGFNGHCEGESDVNSIKFFGMSLSPSAAQINLYLQCVLGLINGIILMVLSVYIYKNRAKLNLRMPCEKKKTSKNETEMPLRDESLEV</sequence>
<dbReference type="GO" id="GO:0046872">
    <property type="term" value="F:metal ion binding"/>
    <property type="evidence" value="ECO:0007669"/>
    <property type="project" value="UniProtKB-KW"/>
</dbReference>
<evidence type="ECO:0000256" key="13">
    <source>
        <dbReference type="ARBA" id="ARBA00022837"/>
    </source>
</evidence>